<reference evidence="3" key="2">
    <citation type="submission" date="2020-05" db="UniProtKB">
        <authorList>
            <consortium name="EnsemblMetazoa"/>
        </authorList>
    </citation>
    <scope>IDENTIFICATION</scope>
    <source>
        <strain evidence="3">MINIMUS1</strain>
    </source>
</reference>
<feature type="region of interest" description="Disordered" evidence="1">
    <location>
        <begin position="26"/>
        <end position="67"/>
    </location>
</feature>
<keyword evidence="2" id="KW-0732">Signal</keyword>
<evidence type="ECO:0000313" key="3">
    <source>
        <dbReference type="EnsemblMetazoa" id="AMIN014232-PA"/>
    </source>
</evidence>
<organism evidence="3 4">
    <name type="scientific">Anopheles minimus</name>
    <dbReference type="NCBI Taxonomy" id="112268"/>
    <lineage>
        <taxon>Eukaryota</taxon>
        <taxon>Metazoa</taxon>
        <taxon>Ecdysozoa</taxon>
        <taxon>Arthropoda</taxon>
        <taxon>Hexapoda</taxon>
        <taxon>Insecta</taxon>
        <taxon>Pterygota</taxon>
        <taxon>Neoptera</taxon>
        <taxon>Endopterygota</taxon>
        <taxon>Diptera</taxon>
        <taxon>Nematocera</taxon>
        <taxon>Culicoidea</taxon>
        <taxon>Culicidae</taxon>
        <taxon>Anophelinae</taxon>
        <taxon>Anopheles</taxon>
    </lineage>
</organism>
<protein>
    <submittedName>
        <fullName evidence="3">Uncharacterized protein</fullName>
    </submittedName>
</protein>
<dbReference type="Proteomes" id="UP000075920">
    <property type="component" value="Unassembled WGS sequence"/>
</dbReference>
<proteinExistence type="predicted"/>
<accession>A0A182WNE1</accession>
<feature type="region of interest" description="Disordered" evidence="1">
    <location>
        <begin position="81"/>
        <end position="117"/>
    </location>
</feature>
<dbReference type="EnsemblMetazoa" id="AMIN014232-RA">
    <property type="protein sequence ID" value="AMIN014232-PA"/>
    <property type="gene ID" value="AMIN014232"/>
</dbReference>
<evidence type="ECO:0000256" key="1">
    <source>
        <dbReference type="SAM" id="MobiDB-lite"/>
    </source>
</evidence>
<dbReference type="VEuPathDB" id="VectorBase:AMIN014232"/>
<evidence type="ECO:0000256" key="2">
    <source>
        <dbReference type="SAM" id="SignalP"/>
    </source>
</evidence>
<name>A0A182WNE1_9DIPT</name>
<sequence>MKSLVVVITMMVVIFLSMMVTESIPAGSGRATRKAATSRWVAQTKAATKKPQPITGKTTTRRASSTTTVFQTFENTPPAGNIFGSLGTAQASSTTAAPTTLKSKDFVNGKPDPPNPT</sequence>
<feature type="signal peptide" evidence="2">
    <location>
        <begin position="1"/>
        <end position="23"/>
    </location>
</feature>
<dbReference type="AlphaFoldDB" id="A0A182WNE1"/>
<feature type="chain" id="PRO_5008141613" evidence="2">
    <location>
        <begin position="24"/>
        <end position="117"/>
    </location>
</feature>
<keyword evidence="4" id="KW-1185">Reference proteome</keyword>
<reference evidence="4" key="1">
    <citation type="submission" date="2013-03" db="EMBL/GenBank/DDBJ databases">
        <title>The Genome Sequence of Anopheles minimus MINIMUS1.</title>
        <authorList>
            <consortium name="The Broad Institute Genomics Platform"/>
            <person name="Neafsey D.E."/>
            <person name="Walton C."/>
            <person name="Walker B."/>
            <person name="Young S.K."/>
            <person name="Zeng Q."/>
            <person name="Gargeya S."/>
            <person name="Fitzgerald M."/>
            <person name="Haas B."/>
            <person name="Abouelleil A."/>
            <person name="Allen A.W."/>
            <person name="Alvarado L."/>
            <person name="Arachchi H.M."/>
            <person name="Berlin A.M."/>
            <person name="Chapman S.B."/>
            <person name="Gainer-Dewar J."/>
            <person name="Goldberg J."/>
            <person name="Griggs A."/>
            <person name="Gujja S."/>
            <person name="Hansen M."/>
            <person name="Howarth C."/>
            <person name="Imamovic A."/>
            <person name="Ireland A."/>
            <person name="Larimer J."/>
            <person name="McCowan C."/>
            <person name="Murphy C."/>
            <person name="Pearson M."/>
            <person name="Poon T.W."/>
            <person name="Priest M."/>
            <person name="Roberts A."/>
            <person name="Saif S."/>
            <person name="Shea T."/>
            <person name="Sisk P."/>
            <person name="Sykes S."/>
            <person name="Wortman J."/>
            <person name="Nusbaum C."/>
            <person name="Birren B."/>
        </authorList>
    </citation>
    <scope>NUCLEOTIDE SEQUENCE [LARGE SCALE GENOMIC DNA]</scope>
    <source>
        <strain evidence="4">MINIMUS1</strain>
    </source>
</reference>
<feature type="compositionally biased region" description="Low complexity" evidence="1">
    <location>
        <begin position="84"/>
        <end position="101"/>
    </location>
</feature>
<evidence type="ECO:0000313" key="4">
    <source>
        <dbReference type="Proteomes" id="UP000075920"/>
    </source>
</evidence>